<evidence type="ECO:0000313" key="1">
    <source>
        <dbReference type="Proteomes" id="UP000095286"/>
    </source>
</evidence>
<reference evidence="2" key="1">
    <citation type="submission" date="2016-11" db="UniProtKB">
        <authorList>
            <consortium name="WormBaseParasite"/>
        </authorList>
    </citation>
    <scope>IDENTIFICATION</scope>
    <source>
        <strain evidence="2">KR3021</strain>
    </source>
</reference>
<proteinExistence type="predicted"/>
<dbReference type="WBParaSite" id="RSKR_0000259300.1">
    <property type="protein sequence ID" value="RSKR_0000259300.1"/>
    <property type="gene ID" value="RSKR_0000259300"/>
</dbReference>
<name>A0AC35TN28_9BILA</name>
<organism evidence="1 2">
    <name type="scientific">Rhabditophanes sp. KR3021</name>
    <dbReference type="NCBI Taxonomy" id="114890"/>
    <lineage>
        <taxon>Eukaryota</taxon>
        <taxon>Metazoa</taxon>
        <taxon>Ecdysozoa</taxon>
        <taxon>Nematoda</taxon>
        <taxon>Chromadorea</taxon>
        <taxon>Rhabditida</taxon>
        <taxon>Tylenchina</taxon>
        <taxon>Panagrolaimomorpha</taxon>
        <taxon>Strongyloidoidea</taxon>
        <taxon>Alloionematidae</taxon>
        <taxon>Rhabditophanes</taxon>
    </lineage>
</organism>
<dbReference type="Proteomes" id="UP000095286">
    <property type="component" value="Unplaced"/>
</dbReference>
<evidence type="ECO:0000313" key="2">
    <source>
        <dbReference type="WBParaSite" id="RSKR_0000259300.1"/>
    </source>
</evidence>
<sequence>MLDGGGSLFLITIFAIISSGATAASNSDSLKIYWNSPSGACFNNGTIINTEKYGIITNKGQAFRGNKIVVLYEKEIGLYPAIKKYDNGSIEWVNGGIPQNVNMKHHLKVLRQQIKIHIPDPNFSGPAVLDIEEWRPFFDQNWSGKQVYKKASIKKVLAERPLLTEAEATVIAEEEFNKASLHFIHKTLNHCKKMRPKASWGFYGWPLCDINGYKRNFRSCYQRHNRKLLKILRNVDAFYPSTYLYKNRPIDRQKRYVREILSETERLNYIIQKEGYGRKKVFVFTEFEINPYEDDVSEIRFYNKMELDISIRQDFQFEVDGILLWSTSKNMLKRCSSIATYVDEFLGPYILNLRNFYNHHLFLNIN</sequence>
<protein>
    <submittedName>
        <fullName evidence="2">Hyaluronidase</fullName>
    </submittedName>
</protein>
<accession>A0AC35TN28</accession>